<organism evidence="1 2">
    <name type="scientific">Gymnopus androsaceus JB14</name>
    <dbReference type="NCBI Taxonomy" id="1447944"/>
    <lineage>
        <taxon>Eukaryota</taxon>
        <taxon>Fungi</taxon>
        <taxon>Dikarya</taxon>
        <taxon>Basidiomycota</taxon>
        <taxon>Agaricomycotina</taxon>
        <taxon>Agaricomycetes</taxon>
        <taxon>Agaricomycetidae</taxon>
        <taxon>Agaricales</taxon>
        <taxon>Marasmiineae</taxon>
        <taxon>Omphalotaceae</taxon>
        <taxon>Gymnopus</taxon>
    </lineage>
</organism>
<dbReference type="EMBL" id="ML769987">
    <property type="protein sequence ID" value="KAE9385423.1"/>
    <property type="molecule type" value="Genomic_DNA"/>
</dbReference>
<feature type="non-terminal residue" evidence="1">
    <location>
        <position position="138"/>
    </location>
</feature>
<proteinExistence type="predicted"/>
<gene>
    <name evidence="1" type="ORF">BT96DRAFT_801752</name>
</gene>
<dbReference type="Proteomes" id="UP000799118">
    <property type="component" value="Unassembled WGS sequence"/>
</dbReference>
<accession>A0A6A4GJC5</accession>
<keyword evidence="2" id="KW-1185">Reference proteome</keyword>
<sequence length="138" mass="14898">LVPLWLGCFSGSRPSLVGIDNSCIIIALQSGVMTESDIASLLYLICLPDLIILVRHRPISLPLLPFRSPISILAKSPADIDSQVFWTSSLCNLLFNAVFTAIQVLVACIEQRKSESGDGTYPPDPANTLTRVALDCKG</sequence>
<reference evidence="1" key="1">
    <citation type="journal article" date="2019" name="Environ. Microbiol.">
        <title>Fungal ecological strategies reflected in gene transcription - a case study of two litter decomposers.</title>
        <authorList>
            <person name="Barbi F."/>
            <person name="Kohler A."/>
            <person name="Barry K."/>
            <person name="Baskaran P."/>
            <person name="Daum C."/>
            <person name="Fauchery L."/>
            <person name="Ihrmark K."/>
            <person name="Kuo A."/>
            <person name="LaButti K."/>
            <person name="Lipzen A."/>
            <person name="Morin E."/>
            <person name="Grigoriev I.V."/>
            <person name="Henrissat B."/>
            <person name="Lindahl B."/>
            <person name="Martin F."/>
        </authorList>
    </citation>
    <scope>NUCLEOTIDE SEQUENCE</scope>
    <source>
        <strain evidence="1">JB14</strain>
    </source>
</reference>
<name>A0A6A4GJC5_9AGAR</name>
<evidence type="ECO:0000313" key="1">
    <source>
        <dbReference type="EMBL" id="KAE9385423.1"/>
    </source>
</evidence>
<protein>
    <submittedName>
        <fullName evidence="1">Uncharacterized protein</fullName>
    </submittedName>
</protein>
<dbReference type="OrthoDB" id="336240at2759"/>
<evidence type="ECO:0000313" key="2">
    <source>
        <dbReference type="Proteomes" id="UP000799118"/>
    </source>
</evidence>
<dbReference type="AlphaFoldDB" id="A0A6A4GJC5"/>
<feature type="non-terminal residue" evidence="1">
    <location>
        <position position="1"/>
    </location>
</feature>